<dbReference type="PANTHER" id="PTHR46825:SF9">
    <property type="entry name" value="BETA-LACTAMASE-RELATED DOMAIN-CONTAINING PROTEIN"/>
    <property type="match status" value="1"/>
</dbReference>
<sequence>MNLSFKILIGFFVVALLLIASAFVYIKKSSSIDDLVVNETDSINKKIVLAKLWLNKLQKDKKFNGAVLLIKNDKVILKETYGFTDNTKKIALTNNSSFRLASVSKQFTAAGIMLLKEQGKLNFDDSITKYLPQLSYNTVTIRNLLNHTSGVPDIYMNFESKYKKEIDKFLSISKMVDLLAKENKPLTSKPNEKYRYNNTGYVLLAAIVESISKKSFEDFMQEELFSKLKMKNTRVWNLASKDSTFKNKTSSFEYILGKPYPLEPSILDGVAGDGGVFSSINDFVIWNQFWHQNEFLSKETMHEAFKEPILNDDSISDYGFGWIITKNKAMWHNGSWLGARTMIIRNPQLKNCLVILDNSSSKNIDKIAEKLVQVFK</sequence>
<name>A0A2S7WQ85_9FLAO</name>
<evidence type="ECO:0000259" key="1">
    <source>
        <dbReference type="Pfam" id="PF00144"/>
    </source>
</evidence>
<accession>A0A2S7WQ85</accession>
<feature type="domain" description="Beta-lactamase-related" evidence="1">
    <location>
        <begin position="59"/>
        <end position="362"/>
    </location>
</feature>
<keyword evidence="3" id="KW-1185">Reference proteome</keyword>
<dbReference type="RefSeq" id="WP_105016373.1">
    <property type="nucleotide sequence ID" value="NZ_MSCN01000001.1"/>
</dbReference>
<evidence type="ECO:0000313" key="3">
    <source>
        <dbReference type="Proteomes" id="UP000238882"/>
    </source>
</evidence>
<proteinExistence type="predicted"/>
<gene>
    <name evidence="2" type="ORF">BTO18_11590</name>
</gene>
<evidence type="ECO:0000313" key="2">
    <source>
        <dbReference type="EMBL" id="PQJ79778.1"/>
    </source>
</evidence>
<organism evidence="2 3">
    <name type="scientific">Polaribacter porphyrae</name>
    <dbReference type="NCBI Taxonomy" id="1137780"/>
    <lineage>
        <taxon>Bacteria</taxon>
        <taxon>Pseudomonadati</taxon>
        <taxon>Bacteroidota</taxon>
        <taxon>Flavobacteriia</taxon>
        <taxon>Flavobacteriales</taxon>
        <taxon>Flavobacteriaceae</taxon>
    </lineage>
</organism>
<dbReference type="InterPro" id="IPR050491">
    <property type="entry name" value="AmpC-like"/>
</dbReference>
<reference evidence="2 3" key="1">
    <citation type="submission" date="2016-12" db="EMBL/GenBank/DDBJ databases">
        <title>Trade-off between light-utilization and light-protection in marine flavobacteria.</title>
        <authorList>
            <person name="Kumagai Y."/>
            <person name="Yoshizawa S."/>
            <person name="Kogure K."/>
            <person name="Iwasaki W."/>
        </authorList>
    </citation>
    <scope>NUCLEOTIDE SEQUENCE [LARGE SCALE GENOMIC DNA]</scope>
    <source>
        <strain evidence="2 3">NBRC 108759</strain>
    </source>
</reference>
<dbReference type="InterPro" id="IPR001466">
    <property type="entry name" value="Beta-lactam-related"/>
</dbReference>
<dbReference type="Proteomes" id="UP000238882">
    <property type="component" value="Unassembled WGS sequence"/>
</dbReference>
<dbReference type="InterPro" id="IPR012338">
    <property type="entry name" value="Beta-lactam/transpept-like"/>
</dbReference>
<dbReference type="PANTHER" id="PTHR46825">
    <property type="entry name" value="D-ALANYL-D-ALANINE-CARBOXYPEPTIDASE/ENDOPEPTIDASE AMPH"/>
    <property type="match status" value="1"/>
</dbReference>
<dbReference type="Gene3D" id="3.40.710.10">
    <property type="entry name" value="DD-peptidase/beta-lactamase superfamily"/>
    <property type="match status" value="1"/>
</dbReference>
<dbReference type="SUPFAM" id="SSF56601">
    <property type="entry name" value="beta-lactamase/transpeptidase-like"/>
    <property type="match status" value="1"/>
</dbReference>
<dbReference type="OrthoDB" id="9793489at2"/>
<dbReference type="EMBL" id="MSCN01000001">
    <property type="protein sequence ID" value="PQJ79778.1"/>
    <property type="molecule type" value="Genomic_DNA"/>
</dbReference>
<comment type="caution">
    <text evidence="2">The sequence shown here is derived from an EMBL/GenBank/DDBJ whole genome shotgun (WGS) entry which is preliminary data.</text>
</comment>
<protein>
    <recommendedName>
        <fullName evidence="1">Beta-lactamase-related domain-containing protein</fullName>
    </recommendedName>
</protein>
<dbReference type="AlphaFoldDB" id="A0A2S7WQ85"/>
<dbReference type="Pfam" id="PF00144">
    <property type="entry name" value="Beta-lactamase"/>
    <property type="match status" value="1"/>
</dbReference>